<dbReference type="KEGG" id="saci:Sinac_5418"/>
<evidence type="ECO:0000256" key="5">
    <source>
        <dbReference type="ARBA" id="ARBA00022741"/>
    </source>
</evidence>
<dbReference type="PANTHER" id="PTHR43527">
    <property type="entry name" value="4-DIPHOSPHOCYTIDYL-2-C-METHYL-D-ERYTHRITOL KINASE, CHLOROPLASTIC"/>
    <property type="match status" value="1"/>
</dbReference>
<evidence type="ECO:0000256" key="7">
    <source>
        <dbReference type="ARBA" id="ARBA00022840"/>
    </source>
</evidence>
<gene>
    <name evidence="9" type="primary">ispE</name>
    <name evidence="12" type="ordered locus">Sinac_5418</name>
</gene>
<dbReference type="Pfam" id="PF08544">
    <property type="entry name" value="GHMP_kinases_C"/>
    <property type="match status" value="1"/>
</dbReference>
<feature type="domain" description="GHMP kinase C-terminal" evidence="11">
    <location>
        <begin position="212"/>
        <end position="277"/>
    </location>
</feature>
<evidence type="ECO:0000256" key="4">
    <source>
        <dbReference type="ARBA" id="ARBA00022679"/>
    </source>
</evidence>
<keyword evidence="5 9" id="KW-0547">Nucleotide-binding</keyword>
<dbReference type="SUPFAM" id="SSF55060">
    <property type="entry name" value="GHMP Kinase, C-terminal domain"/>
    <property type="match status" value="1"/>
</dbReference>
<evidence type="ECO:0000313" key="12">
    <source>
        <dbReference type="EMBL" id="AGA29566.1"/>
    </source>
</evidence>
<comment type="pathway">
    <text evidence="9">Isoprenoid biosynthesis; isopentenyl diphosphate biosynthesis via DXP pathway; isopentenyl diphosphate from 1-deoxy-D-xylulose 5-phosphate: step 3/6.</text>
</comment>
<dbReference type="InterPro" id="IPR036554">
    <property type="entry name" value="GHMP_kinase_C_sf"/>
</dbReference>
<feature type="active site" evidence="9">
    <location>
        <position position="17"/>
    </location>
</feature>
<reference evidence="12 13" key="1">
    <citation type="submission" date="2012-02" db="EMBL/GenBank/DDBJ databases">
        <title>Complete sequence of chromosome of Singulisphaera acidiphila DSM 18658.</title>
        <authorList>
            <consortium name="US DOE Joint Genome Institute (JGI-PGF)"/>
            <person name="Lucas S."/>
            <person name="Copeland A."/>
            <person name="Lapidus A."/>
            <person name="Glavina del Rio T."/>
            <person name="Dalin E."/>
            <person name="Tice H."/>
            <person name="Bruce D."/>
            <person name="Goodwin L."/>
            <person name="Pitluck S."/>
            <person name="Peters L."/>
            <person name="Ovchinnikova G."/>
            <person name="Chertkov O."/>
            <person name="Kyrpides N."/>
            <person name="Mavromatis K."/>
            <person name="Ivanova N."/>
            <person name="Brettin T."/>
            <person name="Detter J.C."/>
            <person name="Han C."/>
            <person name="Larimer F."/>
            <person name="Land M."/>
            <person name="Hauser L."/>
            <person name="Markowitz V."/>
            <person name="Cheng J.-F."/>
            <person name="Hugenholtz P."/>
            <person name="Woyke T."/>
            <person name="Wu D."/>
            <person name="Tindall B."/>
            <person name="Pomrenke H."/>
            <person name="Brambilla E."/>
            <person name="Klenk H.-P."/>
            <person name="Eisen J.A."/>
        </authorList>
    </citation>
    <scope>NUCLEOTIDE SEQUENCE [LARGE SCALE GENOMIC DNA]</scope>
    <source>
        <strain evidence="13">ATCC BAA-1392 / DSM 18658 / VKM B-2454 / MOB10</strain>
    </source>
</reference>
<dbReference type="UniPathway" id="UPA00056">
    <property type="reaction ID" value="UER00094"/>
</dbReference>
<evidence type="ECO:0000259" key="11">
    <source>
        <dbReference type="Pfam" id="PF08544"/>
    </source>
</evidence>
<dbReference type="AlphaFoldDB" id="L0DLM4"/>
<dbReference type="STRING" id="886293.Sinac_5418"/>
<evidence type="ECO:0000256" key="2">
    <source>
        <dbReference type="ARBA" id="ARBA00012052"/>
    </source>
</evidence>
<dbReference type="OrthoDB" id="9809438at2"/>
<comment type="function">
    <text evidence="9">Catalyzes the phosphorylation of the position 2 hydroxy group of 4-diphosphocytidyl-2C-methyl-D-erythritol.</text>
</comment>
<feature type="domain" description="GHMP kinase N-terminal" evidence="10">
    <location>
        <begin position="73"/>
        <end position="147"/>
    </location>
</feature>
<accession>L0DLM4</accession>
<keyword evidence="7 9" id="KW-0067">ATP-binding</keyword>
<dbReference type="HOGENOM" id="CLU_053057_1_1_0"/>
<dbReference type="Proteomes" id="UP000010798">
    <property type="component" value="Chromosome"/>
</dbReference>
<evidence type="ECO:0000256" key="8">
    <source>
        <dbReference type="ARBA" id="ARBA00032554"/>
    </source>
</evidence>
<sequence>MIVRPIDGGVEVLAPAKLNLFLEILGRRPDGYHEIESIMVAVDLYDTLILTDDPSGTITLRCDDPTLPTGRDNLVVKAAERLRERSGCPHGASIELRKAIPAQAGLAGGSSDAAATLVALDRLWNLRTPPGLMDALAGEIGSDVAFFRKSPAAICRGRGEQVEALTLTRPLHFVLVCPPVGMSTADVYRNLTLPERPRPIGPVVESLVGDRPAALGQSLFNRLQPVAETLAPALTRVRDALASLGPLLDGHLMSGSGSAYFGLGRNQGAAHAAAQHLETLGLGRVRVVSCGPRAAENAS</sequence>
<keyword evidence="9" id="KW-0414">Isoprene biosynthesis</keyword>
<proteinExistence type="inferred from homology"/>
<dbReference type="Gene3D" id="3.30.70.890">
    <property type="entry name" value="GHMP kinase, C-terminal domain"/>
    <property type="match status" value="1"/>
</dbReference>
<dbReference type="HAMAP" id="MF_00061">
    <property type="entry name" value="IspE"/>
    <property type="match status" value="1"/>
</dbReference>
<name>L0DLM4_SINAD</name>
<dbReference type="InterPro" id="IPR013750">
    <property type="entry name" value="GHMP_kinase_C_dom"/>
</dbReference>
<dbReference type="Pfam" id="PF00288">
    <property type="entry name" value="GHMP_kinases_N"/>
    <property type="match status" value="1"/>
</dbReference>
<dbReference type="RefSeq" id="WP_015248669.1">
    <property type="nucleotide sequence ID" value="NC_019892.1"/>
</dbReference>
<dbReference type="PIRSF" id="PIRSF010376">
    <property type="entry name" value="IspE"/>
    <property type="match status" value="1"/>
</dbReference>
<dbReference type="EMBL" id="CP003364">
    <property type="protein sequence ID" value="AGA29566.1"/>
    <property type="molecule type" value="Genomic_DNA"/>
</dbReference>
<organism evidence="12 13">
    <name type="scientific">Singulisphaera acidiphila (strain ATCC BAA-1392 / DSM 18658 / VKM B-2454 / MOB10)</name>
    <dbReference type="NCBI Taxonomy" id="886293"/>
    <lineage>
        <taxon>Bacteria</taxon>
        <taxon>Pseudomonadati</taxon>
        <taxon>Planctomycetota</taxon>
        <taxon>Planctomycetia</taxon>
        <taxon>Isosphaerales</taxon>
        <taxon>Isosphaeraceae</taxon>
        <taxon>Singulisphaera</taxon>
    </lineage>
</organism>
<dbReference type="InterPro" id="IPR020568">
    <property type="entry name" value="Ribosomal_Su5_D2-typ_SF"/>
</dbReference>
<evidence type="ECO:0000256" key="3">
    <source>
        <dbReference type="ARBA" id="ARBA00017473"/>
    </source>
</evidence>
<evidence type="ECO:0000313" key="13">
    <source>
        <dbReference type="Proteomes" id="UP000010798"/>
    </source>
</evidence>
<comment type="similarity">
    <text evidence="1 9">Belongs to the GHMP kinase family. IspE subfamily.</text>
</comment>
<keyword evidence="4 9" id="KW-0808">Transferase</keyword>
<feature type="binding site" evidence="9">
    <location>
        <begin position="101"/>
        <end position="111"/>
    </location>
    <ligand>
        <name>ATP</name>
        <dbReference type="ChEBI" id="CHEBI:30616"/>
    </ligand>
</feature>
<dbReference type="eggNOG" id="COG1947">
    <property type="taxonomic scope" value="Bacteria"/>
</dbReference>
<dbReference type="GO" id="GO:0005524">
    <property type="term" value="F:ATP binding"/>
    <property type="evidence" value="ECO:0007669"/>
    <property type="project" value="UniProtKB-UniRule"/>
</dbReference>
<dbReference type="EC" id="2.7.1.148" evidence="2 9"/>
<dbReference type="InterPro" id="IPR006204">
    <property type="entry name" value="GHMP_kinase_N_dom"/>
</dbReference>
<protein>
    <recommendedName>
        <fullName evidence="3 9">4-diphosphocytidyl-2-C-methyl-D-erythritol kinase</fullName>
        <shortName evidence="9">CMK</shortName>
        <ecNumber evidence="2 9">2.7.1.148</ecNumber>
    </recommendedName>
    <alternativeName>
        <fullName evidence="8 9">4-(cytidine-5'-diphospho)-2-C-methyl-D-erythritol kinase</fullName>
    </alternativeName>
</protein>
<dbReference type="NCBIfam" id="TIGR00154">
    <property type="entry name" value="ispE"/>
    <property type="match status" value="1"/>
</dbReference>
<dbReference type="Gene3D" id="3.30.230.10">
    <property type="match status" value="1"/>
</dbReference>
<keyword evidence="13" id="KW-1185">Reference proteome</keyword>
<dbReference type="PANTHER" id="PTHR43527:SF2">
    <property type="entry name" value="4-DIPHOSPHOCYTIDYL-2-C-METHYL-D-ERYTHRITOL KINASE, CHLOROPLASTIC"/>
    <property type="match status" value="1"/>
</dbReference>
<dbReference type="GO" id="GO:0016114">
    <property type="term" value="P:terpenoid biosynthetic process"/>
    <property type="evidence" value="ECO:0007669"/>
    <property type="project" value="UniProtKB-UniRule"/>
</dbReference>
<dbReference type="SUPFAM" id="SSF54211">
    <property type="entry name" value="Ribosomal protein S5 domain 2-like"/>
    <property type="match status" value="1"/>
</dbReference>
<dbReference type="InterPro" id="IPR014721">
    <property type="entry name" value="Ribsml_uS5_D2-typ_fold_subgr"/>
</dbReference>
<evidence type="ECO:0000256" key="6">
    <source>
        <dbReference type="ARBA" id="ARBA00022777"/>
    </source>
</evidence>
<evidence type="ECO:0000256" key="9">
    <source>
        <dbReference type="HAMAP-Rule" id="MF_00061"/>
    </source>
</evidence>
<keyword evidence="6 9" id="KW-0418">Kinase</keyword>
<dbReference type="InterPro" id="IPR004424">
    <property type="entry name" value="IspE"/>
</dbReference>
<dbReference type="GO" id="GO:0019288">
    <property type="term" value="P:isopentenyl diphosphate biosynthetic process, methylerythritol 4-phosphate pathway"/>
    <property type="evidence" value="ECO:0007669"/>
    <property type="project" value="UniProtKB-UniRule"/>
</dbReference>
<dbReference type="GO" id="GO:0050515">
    <property type="term" value="F:4-(cytidine 5'-diphospho)-2-C-methyl-D-erythritol kinase activity"/>
    <property type="evidence" value="ECO:0007669"/>
    <property type="project" value="UniProtKB-UniRule"/>
</dbReference>
<feature type="active site" evidence="9">
    <location>
        <position position="143"/>
    </location>
</feature>
<evidence type="ECO:0000259" key="10">
    <source>
        <dbReference type="Pfam" id="PF00288"/>
    </source>
</evidence>
<evidence type="ECO:0000256" key="1">
    <source>
        <dbReference type="ARBA" id="ARBA00009684"/>
    </source>
</evidence>
<comment type="catalytic activity">
    <reaction evidence="9">
        <text>4-CDP-2-C-methyl-D-erythritol + ATP = 4-CDP-2-C-methyl-D-erythritol 2-phosphate + ADP + H(+)</text>
        <dbReference type="Rhea" id="RHEA:18437"/>
        <dbReference type="ChEBI" id="CHEBI:15378"/>
        <dbReference type="ChEBI" id="CHEBI:30616"/>
        <dbReference type="ChEBI" id="CHEBI:57823"/>
        <dbReference type="ChEBI" id="CHEBI:57919"/>
        <dbReference type="ChEBI" id="CHEBI:456216"/>
        <dbReference type="EC" id="2.7.1.148"/>
    </reaction>
</comment>